<proteinExistence type="predicted"/>
<evidence type="ECO:0000313" key="3">
    <source>
        <dbReference type="Proteomes" id="UP001500483"/>
    </source>
</evidence>
<reference evidence="3" key="1">
    <citation type="journal article" date="2019" name="Int. J. Syst. Evol. Microbiol.">
        <title>The Global Catalogue of Microorganisms (GCM) 10K type strain sequencing project: providing services to taxonomists for standard genome sequencing and annotation.</title>
        <authorList>
            <consortium name="The Broad Institute Genomics Platform"/>
            <consortium name="The Broad Institute Genome Sequencing Center for Infectious Disease"/>
            <person name="Wu L."/>
            <person name="Ma J."/>
        </authorList>
    </citation>
    <scope>NUCLEOTIDE SEQUENCE [LARGE SCALE GENOMIC DNA]</scope>
    <source>
        <strain evidence="3">JCM 9687</strain>
    </source>
</reference>
<evidence type="ECO:0000256" key="1">
    <source>
        <dbReference type="SAM" id="MobiDB-lite"/>
    </source>
</evidence>
<feature type="compositionally biased region" description="Basic and acidic residues" evidence="1">
    <location>
        <begin position="89"/>
        <end position="108"/>
    </location>
</feature>
<comment type="caution">
    <text evidence="2">The sequence shown here is derived from an EMBL/GenBank/DDBJ whole genome shotgun (WGS) entry which is preliminary data.</text>
</comment>
<gene>
    <name evidence="2" type="ORF">GCM10020366_71730</name>
</gene>
<keyword evidence="3" id="KW-1185">Reference proteome</keyword>
<dbReference type="RefSeq" id="WP_344931676.1">
    <property type="nucleotide sequence ID" value="NZ_BAAAYK010000046.1"/>
</dbReference>
<accession>A0ABP6S333</accession>
<feature type="region of interest" description="Disordered" evidence="1">
    <location>
        <begin position="147"/>
        <end position="179"/>
    </location>
</feature>
<name>A0ABP6S333_9PSEU</name>
<feature type="region of interest" description="Disordered" evidence="1">
    <location>
        <begin position="1"/>
        <end position="20"/>
    </location>
</feature>
<feature type="compositionally biased region" description="Basic and acidic residues" evidence="1">
    <location>
        <begin position="64"/>
        <end position="81"/>
    </location>
</feature>
<sequence>MGRRRDRASTGHAISPDLIQATKDLATKGEEWSKADKALKGALEADGFAGPSRTGETEAVAKAQEAESHARSEYSKAKRTWDQLTQAETRARDARTREDARRSARQAVQDRAELAADSAAKYRLPPIRRASVADDLLSGWEEVINYGLPSSSRPHGPALPRIPEEIELSDLAPNPHTRR</sequence>
<dbReference type="Proteomes" id="UP001500483">
    <property type="component" value="Unassembled WGS sequence"/>
</dbReference>
<organism evidence="2 3">
    <name type="scientific">Saccharopolyspora gregorii</name>
    <dbReference type="NCBI Taxonomy" id="33914"/>
    <lineage>
        <taxon>Bacteria</taxon>
        <taxon>Bacillati</taxon>
        <taxon>Actinomycetota</taxon>
        <taxon>Actinomycetes</taxon>
        <taxon>Pseudonocardiales</taxon>
        <taxon>Pseudonocardiaceae</taxon>
        <taxon>Saccharopolyspora</taxon>
    </lineage>
</organism>
<feature type="region of interest" description="Disordered" evidence="1">
    <location>
        <begin position="46"/>
        <end position="108"/>
    </location>
</feature>
<evidence type="ECO:0000313" key="2">
    <source>
        <dbReference type="EMBL" id="GAA3366809.1"/>
    </source>
</evidence>
<dbReference type="EMBL" id="BAAAYK010000046">
    <property type="protein sequence ID" value="GAA3366809.1"/>
    <property type="molecule type" value="Genomic_DNA"/>
</dbReference>
<protein>
    <submittedName>
        <fullName evidence="2">Uncharacterized protein</fullName>
    </submittedName>
</protein>